<feature type="region of interest" description="Disordered" evidence="1">
    <location>
        <begin position="22"/>
        <end position="70"/>
    </location>
</feature>
<evidence type="ECO:0000313" key="3">
    <source>
        <dbReference type="Proteomes" id="UP000612585"/>
    </source>
</evidence>
<dbReference type="EMBL" id="BOPG01000074">
    <property type="protein sequence ID" value="GIJ62026.1"/>
    <property type="molecule type" value="Genomic_DNA"/>
</dbReference>
<reference evidence="2" key="1">
    <citation type="submission" date="2021-01" db="EMBL/GenBank/DDBJ databases">
        <title>Whole genome shotgun sequence of Virgisporangium aurantiacum NBRC 16421.</title>
        <authorList>
            <person name="Komaki H."/>
            <person name="Tamura T."/>
        </authorList>
    </citation>
    <scope>NUCLEOTIDE SEQUENCE</scope>
    <source>
        <strain evidence="2">NBRC 16421</strain>
    </source>
</reference>
<proteinExistence type="predicted"/>
<dbReference type="Proteomes" id="UP000612585">
    <property type="component" value="Unassembled WGS sequence"/>
</dbReference>
<protein>
    <submittedName>
        <fullName evidence="2">Uncharacterized protein</fullName>
    </submittedName>
</protein>
<evidence type="ECO:0000313" key="2">
    <source>
        <dbReference type="EMBL" id="GIJ62026.1"/>
    </source>
</evidence>
<gene>
    <name evidence="2" type="ORF">Vau01_095420</name>
</gene>
<name>A0A8J3ZDP6_9ACTN</name>
<comment type="caution">
    <text evidence="2">The sequence shown here is derived from an EMBL/GenBank/DDBJ whole genome shotgun (WGS) entry which is preliminary data.</text>
</comment>
<sequence length="100" mass="10851">MAPPAAFFVSGPRSGRDVAFAGAASTARTVPASTRAGRLDRRHPQTPCAAPRRIDPPASATPAQSLRTQGKRLCLTRRRRPVAHHNDRTTLLRLTVRVGY</sequence>
<keyword evidence="3" id="KW-1185">Reference proteome</keyword>
<evidence type="ECO:0000256" key="1">
    <source>
        <dbReference type="SAM" id="MobiDB-lite"/>
    </source>
</evidence>
<organism evidence="2 3">
    <name type="scientific">Virgisporangium aurantiacum</name>
    <dbReference type="NCBI Taxonomy" id="175570"/>
    <lineage>
        <taxon>Bacteria</taxon>
        <taxon>Bacillati</taxon>
        <taxon>Actinomycetota</taxon>
        <taxon>Actinomycetes</taxon>
        <taxon>Micromonosporales</taxon>
        <taxon>Micromonosporaceae</taxon>
        <taxon>Virgisporangium</taxon>
    </lineage>
</organism>
<dbReference type="AlphaFoldDB" id="A0A8J3ZDP6"/>
<accession>A0A8J3ZDP6</accession>